<keyword evidence="7 9" id="KW-0472">Membrane</keyword>
<comment type="caution">
    <text evidence="10">The sequence shown here is derived from an EMBL/GenBank/DDBJ whole genome shotgun (WGS) entry which is preliminary data.</text>
</comment>
<accession>A0A139JQP2</accession>
<protein>
    <submittedName>
        <fullName evidence="10">Large conductance mechanosensitive channel protein</fullName>
    </submittedName>
</protein>
<name>A0A139JQP2_9MOLU</name>
<evidence type="ECO:0000313" key="10">
    <source>
        <dbReference type="EMBL" id="KXT29170.1"/>
    </source>
</evidence>
<evidence type="ECO:0000256" key="4">
    <source>
        <dbReference type="ARBA" id="ARBA00022692"/>
    </source>
</evidence>
<evidence type="ECO:0000256" key="2">
    <source>
        <dbReference type="ARBA" id="ARBA00022448"/>
    </source>
</evidence>
<keyword evidence="5 9" id="KW-1133">Transmembrane helix</keyword>
<evidence type="ECO:0000256" key="8">
    <source>
        <dbReference type="ARBA" id="ARBA00023303"/>
    </source>
</evidence>
<dbReference type="InterPro" id="IPR001185">
    <property type="entry name" value="MS_channel"/>
</dbReference>
<comment type="subcellular location">
    <subcellularLocation>
        <location evidence="1">Membrane</location>
        <topology evidence="1">Multi-pass membrane protein</topology>
    </subcellularLocation>
</comment>
<evidence type="ECO:0000256" key="1">
    <source>
        <dbReference type="ARBA" id="ARBA00004141"/>
    </source>
</evidence>
<gene>
    <name evidence="10" type="primary">mscL</name>
    <name evidence="10" type="ORF">AXA84_0322</name>
</gene>
<keyword evidence="8" id="KW-0407">Ion channel</keyword>
<feature type="transmembrane region" description="Helical" evidence="9">
    <location>
        <begin position="81"/>
        <end position="104"/>
    </location>
</feature>
<dbReference type="RefSeq" id="WP_066540492.1">
    <property type="nucleotide sequence ID" value="NZ_LTBM01000010.1"/>
</dbReference>
<evidence type="ECO:0000256" key="7">
    <source>
        <dbReference type="ARBA" id="ARBA00023136"/>
    </source>
</evidence>
<dbReference type="NCBIfam" id="TIGR00220">
    <property type="entry name" value="mscL"/>
    <property type="match status" value="1"/>
</dbReference>
<dbReference type="OrthoDB" id="9810350at2"/>
<evidence type="ECO:0000256" key="5">
    <source>
        <dbReference type="ARBA" id="ARBA00022989"/>
    </source>
</evidence>
<sequence length="152" mass="18033">MKVDLKKVKQFKDGFKSFINKGDILKIAVGFIMAQLFSKIVNSLCSDIIMPPINYFFYKTKDLSQMKFCINESTFSINYGIFIQNIFEFIMVSFFLYIILVFIFRKKEQTDSNIKQETKVQSDSFKNLELLEKKQIEILNEIKEILRYKNTK</sequence>
<keyword evidence="3" id="KW-1003">Cell membrane</keyword>
<evidence type="ECO:0000256" key="6">
    <source>
        <dbReference type="ARBA" id="ARBA00023065"/>
    </source>
</evidence>
<keyword evidence="4 9" id="KW-0812">Transmembrane</keyword>
<evidence type="ECO:0000256" key="3">
    <source>
        <dbReference type="ARBA" id="ARBA00022475"/>
    </source>
</evidence>
<dbReference type="PANTHER" id="PTHR30266">
    <property type="entry name" value="MECHANOSENSITIVE CHANNEL MSCL"/>
    <property type="match status" value="1"/>
</dbReference>
<keyword evidence="2" id="KW-0813">Transport</keyword>
<dbReference type="InterPro" id="IPR036019">
    <property type="entry name" value="MscL_channel"/>
</dbReference>
<dbReference type="AlphaFoldDB" id="A0A139JQP2"/>
<dbReference type="PATRIC" id="fig|203274.3.peg.477"/>
<evidence type="ECO:0000313" key="11">
    <source>
        <dbReference type="Proteomes" id="UP000070069"/>
    </source>
</evidence>
<dbReference type="EMBL" id="LTBM01000010">
    <property type="protein sequence ID" value="KXT29170.1"/>
    <property type="molecule type" value="Genomic_DNA"/>
</dbReference>
<proteinExistence type="predicted"/>
<keyword evidence="6" id="KW-0406">Ion transport</keyword>
<dbReference type="GO" id="GO:0008381">
    <property type="term" value="F:mechanosensitive monoatomic ion channel activity"/>
    <property type="evidence" value="ECO:0007669"/>
    <property type="project" value="InterPro"/>
</dbReference>
<dbReference type="SUPFAM" id="SSF81330">
    <property type="entry name" value="Gated mechanosensitive channel"/>
    <property type="match status" value="1"/>
</dbReference>
<evidence type="ECO:0000256" key="9">
    <source>
        <dbReference type="SAM" id="Phobius"/>
    </source>
</evidence>
<organism evidence="10 11">
    <name type="scientific">Candidatus Phytoplasma oryzae</name>
    <dbReference type="NCBI Taxonomy" id="203274"/>
    <lineage>
        <taxon>Bacteria</taxon>
        <taxon>Bacillati</taxon>
        <taxon>Mycoplasmatota</taxon>
        <taxon>Mollicutes</taxon>
        <taxon>Acholeplasmatales</taxon>
        <taxon>Acholeplasmataceae</taxon>
        <taxon>Candidatus Phytoplasma</taxon>
        <taxon>16SrXI (Rice yellow dwarf group)</taxon>
    </lineage>
</organism>
<dbReference type="GO" id="GO:0016020">
    <property type="term" value="C:membrane"/>
    <property type="evidence" value="ECO:0007669"/>
    <property type="project" value="UniProtKB-SubCell"/>
</dbReference>
<dbReference type="Pfam" id="PF01741">
    <property type="entry name" value="MscL"/>
    <property type="match status" value="1"/>
</dbReference>
<dbReference type="Proteomes" id="UP000070069">
    <property type="component" value="Unassembled WGS sequence"/>
</dbReference>
<reference evidence="10 11" key="1">
    <citation type="submission" date="2016-02" db="EMBL/GenBank/DDBJ databases">
        <title>A draft genome sequence of Candidatus Phytoplasma oryzae strain Mbita1, the causative agent of Napier Grass stunt disease in Kenya.</title>
        <authorList>
            <person name="Fischer A."/>
            <person name="Santa-Cruz I."/>
            <person name="Wambua L."/>
            <person name="Olds C."/>
            <person name="Midega C."/>
            <person name="Dickinson M."/>
            <person name="Kawicha P."/>
            <person name="Khan Z."/>
            <person name="Masiga D."/>
            <person name="Jores J."/>
            <person name="Bernd S."/>
        </authorList>
    </citation>
    <scope>NUCLEOTIDE SEQUENCE [LARGE SCALE GENOMIC DNA]</scope>
    <source>
        <strain evidence="10">Mbita1</strain>
    </source>
</reference>
<dbReference type="Gene3D" id="1.10.1200.120">
    <property type="entry name" value="Large-conductance mechanosensitive channel, MscL, domain 1"/>
    <property type="match status" value="1"/>
</dbReference>
<dbReference type="PANTHER" id="PTHR30266:SF2">
    <property type="entry name" value="LARGE-CONDUCTANCE MECHANOSENSITIVE CHANNEL"/>
    <property type="match status" value="1"/>
</dbReference>
<dbReference type="InterPro" id="IPR037673">
    <property type="entry name" value="MSC/AndL"/>
</dbReference>